<dbReference type="InterPro" id="IPR001387">
    <property type="entry name" value="Cro/C1-type_HTH"/>
</dbReference>
<dbReference type="CDD" id="cd00093">
    <property type="entry name" value="HTH_XRE"/>
    <property type="match status" value="1"/>
</dbReference>
<keyword evidence="3" id="KW-1185">Reference proteome</keyword>
<dbReference type="GO" id="GO:0003677">
    <property type="term" value="F:DNA binding"/>
    <property type="evidence" value="ECO:0007669"/>
    <property type="project" value="InterPro"/>
</dbReference>
<dbReference type="Proteomes" id="UP000658225">
    <property type="component" value="Unassembled WGS sequence"/>
</dbReference>
<dbReference type="Gene3D" id="1.10.260.40">
    <property type="entry name" value="lambda repressor-like DNA-binding domains"/>
    <property type="match status" value="1"/>
</dbReference>
<dbReference type="EMBL" id="JADBEL010000015">
    <property type="protein sequence ID" value="MBE1555653.1"/>
    <property type="molecule type" value="Genomic_DNA"/>
</dbReference>
<sequence length="108" mass="11929">MKKKVRNLLDTSEIVKVHPHFQEALYGLSAVYGHIIFSERIQKGYTQPKLAELSGVSIKTISRAEGGVDNLGLDAYEKLFKALDLSMSDVAKLTLKFSSSTDELAITI</sequence>
<dbReference type="PROSITE" id="PS50943">
    <property type="entry name" value="HTH_CROC1"/>
    <property type="match status" value="1"/>
</dbReference>
<reference evidence="2" key="1">
    <citation type="submission" date="2020-10" db="EMBL/GenBank/DDBJ databases">
        <title>Genomic Encyclopedia of Type Strains, Phase IV (KMG-IV): sequencing the most valuable type-strain genomes for metagenomic binning, comparative biology and taxonomic classification.</title>
        <authorList>
            <person name="Goeker M."/>
        </authorList>
    </citation>
    <scope>NUCLEOTIDE SEQUENCE</scope>
    <source>
        <strain evidence="2">DSM 13886</strain>
    </source>
</reference>
<evidence type="ECO:0000313" key="2">
    <source>
        <dbReference type="EMBL" id="MBE1555653.1"/>
    </source>
</evidence>
<feature type="domain" description="HTH cro/C1-type" evidence="1">
    <location>
        <begin position="40"/>
        <end position="90"/>
    </location>
</feature>
<name>A0A927MJB3_9BACL</name>
<dbReference type="InterPro" id="IPR010982">
    <property type="entry name" value="Lambda_DNA-bd_dom_sf"/>
</dbReference>
<proteinExistence type="predicted"/>
<comment type="caution">
    <text evidence="2">The sequence shown here is derived from an EMBL/GenBank/DDBJ whole genome shotgun (WGS) entry which is preliminary data.</text>
</comment>
<protein>
    <submittedName>
        <fullName evidence="2">Transcriptional regulator with XRE-family HTH domain</fullName>
    </submittedName>
</protein>
<accession>A0A927MJB3</accession>
<organism evidence="2 3">
    <name type="scientific">Sporosarcina limicola</name>
    <dbReference type="NCBI Taxonomy" id="34101"/>
    <lineage>
        <taxon>Bacteria</taxon>
        <taxon>Bacillati</taxon>
        <taxon>Bacillota</taxon>
        <taxon>Bacilli</taxon>
        <taxon>Bacillales</taxon>
        <taxon>Caryophanaceae</taxon>
        <taxon>Sporosarcina</taxon>
    </lineage>
</organism>
<dbReference type="AlphaFoldDB" id="A0A927MJB3"/>
<evidence type="ECO:0000259" key="1">
    <source>
        <dbReference type="PROSITE" id="PS50943"/>
    </source>
</evidence>
<dbReference type="SMART" id="SM00530">
    <property type="entry name" value="HTH_XRE"/>
    <property type="match status" value="1"/>
</dbReference>
<gene>
    <name evidence="2" type="ORF">H4683_002773</name>
</gene>
<dbReference type="SUPFAM" id="SSF47413">
    <property type="entry name" value="lambda repressor-like DNA-binding domains"/>
    <property type="match status" value="1"/>
</dbReference>
<evidence type="ECO:0000313" key="3">
    <source>
        <dbReference type="Proteomes" id="UP000658225"/>
    </source>
</evidence>
<dbReference type="Pfam" id="PF01381">
    <property type="entry name" value="HTH_3"/>
    <property type="match status" value="1"/>
</dbReference>
<dbReference type="RefSeq" id="WP_192599349.1">
    <property type="nucleotide sequence ID" value="NZ_JADBEL010000015.1"/>
</dbReference>